<accession>A0A0U1P0X5</accession>
<dbReference type="EMBL" id="CVRB01000004">
    <property type="protein sequence ID" value="CRK83896.1"/>
    <property type="molecule type" value="Genomic_DNA"/>
</dbReference>
<sequence length="295" mass="33487" precursor="true">MRIFLILVVIFLQCTSIALAGKSFSGNVEKIDLNIRSHEMAISFFRLSDGEATLIQGPNNQNILVNVGGGQSKREMDRWLSLYDVKKVTMLILTGAHALHLEQVNHLVNRYHIKEIASSQQITKQIAENLDVGNQIVIKSWKEETKTELFPELSAVVQYVGSEKNEGLDFTLQFFKHHLFLMSSFSQHAKEKLLTKNLGEIKVFKVPANANEDLLSEKLVKHVDSQISILTAGGNHHPNPELISDLLKTWSEVYFTKTHGTVTIKFTKSHYEVFTILEDGSDYKNFGLRECFRII</sequence>
<reference evidence="2" key="1">
    <citation type="submission" date="2015-05" db="EMBL/GenBank/DDBJ databases">
        <authorList>
            <person name="Urmite Genomes"/>
        </authorList>
    </citation>
    <scope>NUCLEOTIDE SEQUENCE [LARGE SCALE GENOMIC DNA]</scope>
    <source>
        <strain evidence="2">LF1</strain>
    </source>
</reference>
<organism evidence="1 2">
    <name type="scientific">Neobacillus massiliamazoniensis</name>
    <dbReference type="NCBI Taxonomy" id="1499688"/>
    <lineage>
        <taxon>Bacteria</taxon>
        <taxon>Bacillati</taxon>
        <taxon>Bacillota</taxon>
        <taxon>Bacilli</taxon>
        <taxon>Bacillales</taxon>
        <taxon>Bacillaceae</taxon>
        <taxon>Neobacillus</taxon>
    </lineage>
</organism>
<dbReference type="PANTHER" id="PTHR30619">
    <property type="entry name" value="DNA INTERNALIZATION/COMPETENCE PROTEIN COMEC/REC2"/>
    <property type="match status" value="1"/>
</dbReference>
<dbReference type="Proteomes" id="UP000199087">
    <property type="component" value="Unassembled WGS sequence"/>
</dbReference>
<name>A0A0U1P0X5_9BACI</name>
<dbReference type="Gene3D" id="3.60.15.10">
    <property type="entry name" value="Ribonuclease Z/Hydroxyacylglutathione hydrolase-like"/>
    <property type="match status" value="1"/>
</dbReference>
<keyword evidence="1" id="KW-0378">Hydrolase</keyword>
<proteinExistence type="predicted"/>
<dbReference type="InterPro" id="IPR052159">
    <property type="entry name" value="Competence_DNA_uptake"/>
</dbReference>
<dbReference type="GO" id="GO:0016787">
    <property type="term" value="F:hydrolase activity"/>
    <property type="evidence" value="ECO:0007669"/>
    <property type="project" value="UniProtKB-KW"/>
</dbReference>
<dbReference type="SUPFAM" id="SSF56281">
    <property type="entry name" value="Metallo-hydrolase/oxidoreductase"/>
    <property type="match status" value="1"/>
</dbReference>
<protein>
    <submittedName>
        <fullName evidence="1">Hydrolase</fullName>
    </submittedName>
</protein>
<dbReference type="STRING" id="1499688.BN000_03893"/>
<keyword evidence="2" id="KW-1185">Reference proteome</keyword>
<dbReference type="RefSeq" id="WP_090637050.1">
    <property type="nucleotide sequence ID" value="NZ_CVRB01000004.1"/>
</dbReference>
<dbReference type="PANTHER" id="PTHR30619:SF1">
    <property type="entry name" value="RECOMBINATION PROTEIN 2"/>
    <property type="match status" value="1"/>
</dbReference>
<gene>
    <name evidence="1" type="ORF">BN000_03893</name>
</gene>
<evidence type="ECO:0000313" key="2">
    <source>
        <dbReference type="Proteomes" id="UP000199087"/>
    </source>
</evidence>
<dbReference type="AlphaFoldDB" id="A0A0U1P0X5"/>
<evidence type="ECO:0000313" key="1">
    <source>
        <dbReference type="EMBL" id="CRK83896.1"/>
    </source>
</evidence>
<dbReference type="InterPro" id="IPR036866">
    <property type="entry name" value="RibonucZ/Hydroxyglut_hydro"/>
</dbReference>
<dbReference type="OrthoDB" id="2696637at2"/>